<comment type="caution">
    <text evidence="1">The sequence shown here is derived from an EMBL/GenBank/DDBJ whole genome shotgun (WGS) entry which is preliminary data.</text>
</comment>
<gene>
    <name evidence="1" type="ORF">QPX34_06975</name>
</gene>
<evidence type="ECO:0000313" key="2">
    <source>
        <dbReference type="Proteomes" id="UP001239414"/>
    </source>
</evidence>
<accession>A0ABT7FQT0</accession>
<evidence type="ECO:0000313" key="1">
    <source>
        <dbReference type="EMBL" id="MDK4247767.1"/>
    </source>
</evidence>
<proteinExistence type="predicted"/>
<keyword evidence="2" id="KW-1185">Reference proteome</keyword>
<dbReference type="RefSeq" id="WP_023031001.1">
    <property type="nucleotide sequence ID" value="NZ_CP100380.1"/>
</dbReference>
<name>A0ABT7FQT0_9CORY</name>
<dbReference type="EMBL" id="JASNUO010000006">
    <property type="protein sequence ID" value="MDK4247767.1"/>
    <property type="molecule type" value="Genomic_DNA"/>
</dbReference>
<protein>
    <submittedName>
        <fullName evidence="1">Uncharacterized protein</fullName>
    </submittedName>
</protein>
<organism evidence="1 2">
    <name type="scientific">Corynebacterium accolens</name>
    <dbReference type="NCBI Taxonomy" id="38284"/>
    <lineage>
        <taxon>Bacteria</taxon>
        <taxon>Bacillati</taxon>
        <taxon>Actinomycetota</taxon>
        <taxon>Actinomycetes</taxon>
        <taxon>Mycobacteriales</taxon>
        <taxon>Corynebacteriaceae</taxon>
        <taxon>Corynebacterium</taxon>
    </lineage>
</organism>
<reference evidence="1 2" key="1">
    <citation type="submission" date="2023-05" db="EMBL/GenBank/DDBJ databases">
        <title>Metabolic capabilities are highly conserved among human nasal-associated Corynebacterium species in pangenomic analyses.</title>
        <authorList>
            <person name="Tran T.H."/>
            <person name="Roberts A.Q."/>
            <person name="Escapa I.F."/>
            <person name="Gao W."/>
            <person name="Conlan S."/>
            <person name="Kong H."/>
            <person name="Segre J.A."/>
            <person name="Kelly M.S."/>
            <person name="Lemon K.P."/>
        </authorList>
    </citation>
    <scope>NUCLEOTIDE SEQUENCE [LARGE SCALE GENOMIC DNA]</scope>
    <source>
        <strain evidence="1 2">KPL3802</strain>
    </source>
</reference>
<sequence length="55" mass="6162">MIQVNIRDEHGAIKPLDFDTNAVEVMDGALIVYSMDARDFLAGFAAGQWLTFQKM</sequence>
<dbReference type="Proteomes" id="UP001239414">
    <property type="component" value="Unassembled WGS sequence"/>
</dbReference>